<keyword evidence="11" id="KW-1185">Reference proteome</keyword>
<dbReference type="PROSITE" id="PS00170">
    <property type="entry name" value="CSA_PPIASE_1"/>
    <property type="match status" value="1"/>
</dbReference>
<feature type="domain" description="PPIase cyclophilin-type" evidence="9">
    <location>
        <begin position="29"/>
        <end position="187"/>
    </location>
</feature>
<keyword evidence="6" id="KW-0716">Sensory transduction</keyword>
<dbReference type="InterPro" id="IPR029000">
    <property type="entry name" value="Cyclophilin-like_dom_sf"/>
</dbReference>
<evidence type="ECO:0000256" key="7">
    <source>
        <dbReference type="ARBA" id="ARBA00056644"/>
    </source>
</evidence>
<evidence type="ECO:0000256" key="3">
    <source>
        <dbReference type="ARBA" id="ARBA00022729"/>
    </source>
</evidence>
<comment type="function">
    <text evidence="7">PPIases accelerate the folding of proteins. It catalyzes the cis-trans isomerization of proline imidic peptide bonds in oligopeptides. Acts on the folding of rhodopsin RH1 and RH2 (but not RH3) and is required for visual transduction.</text>
</comment>
<keyword evidence="6" id="KW-0844">Vision</keyword>
<dbReference type="AlphaFoldDB" id="A0A811UN84"/>
<dbReference type="PROSITE" id="PS50072">
    <property type="entry name" value="CSA_PPIASE_2"/>
    <property type="match status" value="1"/>
</dbReference>
<evidence type="ECO:0000313" key="11">
    <source>
        <dbReference type="Proteomes" id="UP000606786"/>
    </source>
</evidence>
<protein>
    <recommendedName>
        <fullName evidence="8">Peptidyl-prolyl cis-trans isomerase</fullName>
        <shortName evidence="8">PPIase</shortName>
        <ecNumber evidence="8">5.2.1.8</ecNumber>
    </recommendedName>
</protein>
<dbReference type="Pfam" id="PF00160">
    <property type="entry name" value="Pro_isomerase"/>
    <property type="match status" value="1"/>
</dbReference>
<reference evidence="10" key="1">
    <citation type="submission" date="2020-11" db="EMBL/GenBank/DDBJ databases">
        <authorList>
            <person name="Whitehead M."/>
        </authorList>
    </citation>
    <scope>NUCLEOTIDE SEQUENCE</scope>
    <source>
        <strain evidence="10">EGII</strain>
    </source>
</reference>
<dbReference type="GO" id="GO:0016018">
    <property type="term" value="F:cyclosporin A binding"/>
    <property type="evidence" value="ECO:0007669"/>
    <property type="project" value="TreeGrafter"/>
</dbReference>
<dbReference type="GO" id="GO:0005737">
    <property type="term" value="C:cytoplasm"/>
    <property type="evidence" value="ECO:0007669"/>
    <property type="project" value="TreeGrafter"/>
</dbReference>
<dbReference type="EC" id="5.2.1.8" evidence="8"/>
<dbReference type="OrthoDB" id="10064525at2759"/>
<dbReference type="InterPro" id="IPR020892">
    <property type="entry name" value="Cyclophilin-type_PPIase_CS"/>
</dbReference>
<dbReference type="GO" id="GO:0003755">
    <property type="term" value="F:peptidyl-prolyl cis-trans isomerase activity"/>
    <property type="evidence" value="ECO:0007669"/>
    <property type="project" value="UniProtKB-UniRule"/>
</dbReference>
<comment type="catalytic activity">
    <reaction evidence="1 8">
        <text>[protein]-peptidylproline (omega=180) = [protein]-peptidylproline (omega=0)</text>
        <dbReference type="Rhea" id="RHEA:16237"/>
        <dbReference type="Rhea" id="RHEA-COMP:10747"/>
        <dbReference type="Rhea" id="RHEA-COMP:10748"/>
        <dbReference type="ChEBI" id="CHEBI:83833"/>
        <dbReference type="ChEBI" id="CHEBI:83834"/>
        <dbReference type="EC" id="5.2.1.8"/>
    </reaction>
</comment>
<evidence type="ECO:0000256" key="4">
    <source>
        <dbReference type="ARBA" id="ARBA00023110"/>
    </source>
</evidence>
<comment type="similarity">
    <text evidence="2 8">Belongs to the cyclophilin-type PPIase family.</text>
</comment>
<sequence length="201" mass="22180">MQLCNLLLGYISALALAEGLSFTITSRIYLDVKHQKKSLGRIEIGLFGKIAPKAVANFRHICMRGINGTTYAGSKFHRVINRFLIQGGDILNGDGTGSTSIYGDYFEDEALTVAHNRPGYVGMANRGPNTNGCQFYITTISAEWLNGKHTVFGKVLDGMDTVHAIEDVKTDTEDYPMDPVIISNCGELPTEPFEFYPDDFK</sequence>
<feature type="chain" id="PRO_5033093445" description="Peptidyl-prolyl cis-trans isomerase" evidence="8">
    <location>
        <begin position="18"/>
        <end position="201"/>
    </location>
</feature>
<evidence type="ECO:0000313" key="10">
    <source>
        <dbReference type="EMBL" id="CAD7000191.1"/>
    </source>
</evidence>
<name>A0A811UN84_CERCA</name>
<gene>
    <name evidence="10" type="ORF">CCAP1982_LOCUS8684</name>
</gene>
<evidence type="ECO:0000256" key="6">
    <source>
        <dbReference type="ARBA" id="ARBA00023305"/>
    </source>
</evidence>
<dbReference type="FunFam" id="2.40.100.10:FF:000019">
    <property type="entry name" value="Peptidyl-prolyl cis-trans isomerase"/>
    <property type="match status" value="1"/>
</dbReference>
<evidence type="ECO:0000256" key="1">
    <source>
        <dbReference type="ARBA" id="ARBA00000971"/>
    </source>
</evidence>
<evidence type="ECO:0000256" key="2">
    <source>
        <dbReference type="ARBA" id="ARBA00007365"/>
    </source>
</evidence>
<dbReference type="PANTHER" id="PTHR11071:SF478">
    <property type="entry name" value="PEPTIDYL-PROLYL CIS-TRANS ISOMERASE, RHODOPSIN-SPECIFIC ISOZYME"/>
    <property type="match status" value="1"/>
</dbReference>
<dbReference type="PIRSF" id="PIRSF001467">
    <property type="entry name" value="Peptidylpro_ismrse"/>
    <property type="match status" value="1"/>
</dbReference>
<dbReference type="GO" id="GO:0006457">
    <property type="term" value="P:protein folding"/>
    <property type="evidence" value="ECO:0007669"/>
    <property type="project" value="InterPro"/>
</dbReference>
<keyword evidence="5 8" id="KW-0413">Isomerase</keyword>
<dbReference type="Proteomes" id="UP000606786">
    <property type="component" value="Unassembled WGS sequence"/>
</dbReference>
<dbReference type="GO" id="GO:0007601">
    <property type="term" value="P:visual perception"/>
    <property type="evidence" value="ECO:0007669"/>
    <property type="project" value="UniProtKB-KW"/>
</dbReference>
<feature type="signal peptide" evidence="8">
    <location>
        <begin position="1"/>
        <end position="17"/>
    </location>
</feature>
<dbReference type="PANTHER" id="PTHR11071">
    <property type="entry name" value="PEPTIDYL-PROLYL CIS-TRANS ISOMERASE"/>
    <property type="match status" value="1"/>
</dbReference>
<keyword evidence="4 8" id="KW-0697">Rotamase</keyword>
<evidence type="ECO:0000256" key="8">
    <source>
        <dbReference type="RuleBase" id="RU363019"/>
    </source>
</evidence>
<proteinExistence type="inferred from homology"/>
<dbReference type="EMBL" id="CAJHJT010000012">
    <property type="protein sequence ID" value="CAD7000191.1"/>
    <property type="molecule type" value="Genomic_DNA"/>
</dbReference>
<dbReference type="Gene3D" id="2.40.100.10">
    <property type="entry name" value="Cyclophilin-like"/>
    <property type="match status" value="1"/>
</dbReference>
<organism evidence="10 11">
    <name type="scientific">Ceratitis capitata</name>
    <name type="common">Mediterranean fruit fly</name>
    <name type="synonym">Tephritis capitata</name>
    <dbReference type="NCBI Taxonomy" id="7213"/>
    <lineage>
        <taxon>Eukaryota</taxon>
        <taxon>Metazoa</taxon>
        <taxon>Ecdysozoa</taxon>
        <taxon>Arthropoda</taxon>
        <taxon>Hexapoda</taxon>
        <taxon>Insecta</taxon>
        <taxon>Pterygota</taxon>
        <taxon>Neoptera</taxon>
        <taxon>Endopterygota</taxon>
        <taxon>Diptera</taxon>
        <taxon>Brachycera</taxon>
        <taxon>Muscomorpha</taxon>
        <taxon>Tephritoidea</taxon>
        <taxon>Tephritidae</taxon>
        <taxon>Ceratitis</taxon>
        <taxon>Ceratitis</taxon>
    </lineage>
</organism>
<dbReference type="InterPro" id="IPR002130">
    <property type="entry name" value="Cyclophilin-type_PPIase_dom"/>
</dbReference>
<accession>A0A811UN84</accession>
<comment type="caution">
    <text evidence="10">The sequence shown here is derived from an EMBL/GenBank/DDBJ whole genome shotgun (WGS) entry which is preliminary data.</text>
</comment>
<evidence type="ECO:0000259" key="9">
    <source>
        <dbReference type="PROSITE" id="PS50072"/>
    </source>
</evidence>
<dbReference type="SUPFAM" id="SSF50891">
    <property type="entry name" value="Cyclophilin-like"/>
    <property type="match status" value="1"/>
</dbReference>
<dbReference type="InterPro" id="IPR024936">
    <property type="entry name" value="Cyclophilin-type_PPIase"/>
</dbReference>
<dbReference type="PRINTS" id="PR00153">
    <property type="entry name" value="CSAPPISMRASE"/>
</dbReference>
<keyword evidence="3 8" id="KW-0732">Signal</keyword>
<evidence type="ECO:0000256" key="5">
    <source>
        <dbReference type="ARBA" id="ARBA00023235"/>
    </source>
</evidence>